<proteinExistence type="predicted"/>
<feature type="transmembrane region" description="Helical" evidence="1">
    <location>
        <begin position="148"/>
        <end position="169"/>
    </location>
</feature>
<dbReference type="InterPro" id="IPR049713">
    <property type="entry name" value="Pr6Pr-like"/>
</dbReference>
<dbReference type="RefSeq" id="WP_101397014.1">
    <property type="nucleotide sequence ID" value="NZ_PJNE01000001.1"/>
</dbReference>
<evidence type="ECO:0000256" key="1">
    <source>
        <dbReference type="SAM" id="Phobius"/>
    </source>
</evidence>
<keyword evidence="3" id="KW-1185">Reference proteome</keyword>
<protein>
    <recommendedName>
        <fullName evidence="4">FAR-17a/AIG1-like protein</fullName>
    </recommendedName>
</protein>
<evidence type="ECO:0008006" key="4">
    <source>
        <dbReference type="Google" id="ProtNLM"/>
    </source>
</evidence>
<dbReference type="AlphaFoldDB" id="A0A2N3YNC8"/>
<feature type="transmembrane region" description="Helical" evidence="1">
    <location>
        <begin position="181"/>
        <end position="205"/>
    </location>
</feature>
<reference evidence="2 3" key="1">
    <citation type="submission" date="2017-12" db="EMBL/GenBank/DDBJ databases">
        <title>Sequencing the genomes of 1000 Actinobacteria strains.</title>
        <authorList>
            <person name="Klenk H.-P."/>
        </authorList>
    </citation>
    <scope>NUCLEOTIDE SEQUENCE [LARGE SCALE GENOMIC DNA]</scope>
    <source>
        <strain evidence="2 3">DSM 12806</strain>
    </source>
</reference>
<keyword evidence="1" id="KW-0812">Transmembrane</keyword>
<dbReference type="EMBL" id="PJNE01000001">
    <property type="protein sequence ID" value="PKW28375.1"/>
    <property type="molecule type" value="Genomic_DNA"/>
</dbReference>
<sequence length="227" mass="24234">MTPTRARTAHLVVALVATLALVLQTVLVVSGASVLAETAVPPLATRLGRLVSYFTIQSNLLVAVTAWQLWHDPLRDGRWWRPVRLAALVGITVTGLVHFVLLRPLLHLEGLNYVADKLLHMVVPVLAIAVWAAVGPRPRSSWRSAPEVLVWPLLWLAYTLVVGGLSGWYPYPFLDPSGNGWGAVVAACVGITVLVVAVGAAYVALDRRLSAAPRAGHDVSAVGATAE</sequence>
<keyword evidence="1" id="KW-0472">Membrane</keyword>
<name>A0A2N3YNC8_9MICO</name>
<evidence type="ECO:0000313" key="3">
    <source>
        <dbReference type="Proteomes" id="UP000233781"/>
    </source>
</evidence>
<dbReference type="NCBIfam" id="NF038065">
    <property type="entry name" value="Pr6Pr"/>
    <property type="match status" value="1"/>
</dbReference>
<organism evidence="2 3">
    <name type="scientific">Phycicoccus duodecadis</name>
    <dbReference type="NCBI Taxonomy" id="173053"/>
    <lineage>
        <taxon>Bacteria</taxon>
        <taxon>Bacillati</taxon>
        <taxon>Actinomycetota</taxon>
        <taxon>Actinomycetes</taxon>
        <taxon>Micrococcales</taxon>
        <taxon>Intrasporangiaceae</taxon>
        <taxon>Phycicoccus</taxon>
    </lineage>
</organism>
<dbReference type="OrthoDB" id="9809977at2"/>
<evidence type="ECO:0000313" key="2">
    <source>
        <dbReference type="EMBL" id="PKW28375.1"/>
    </source>
</evidence>
<dbReference type="Proteomes" id="UP000233781">
    <property type="component" value="Unassembled WGS sequence"/>
</dbReference>
<accession>A0A2N3YNC8</accession>
<gene>
    <name evidence="2" type="ORF">ATL31_3241</name>
</gene>
<feature type="transmembrane region" description="Helical" evidence="1">
    <location>
        <begin position="82"/>
        <end position="106"/>
    </location>
</feature>
<comment type="caution">
    <text evidence="2">The sequence shown here is derived from an EMBL/GenBank/DDBJ whole genome shotgun (WGS) entry which is preliminary data.</text>
</comment>
<keyword evidence="1" id="KW-1133">Transmembrane helix</keyword>
<feature type="transmembrane region" description="Helical" evidence="1">
    <location>
        <begin position="52"/>
        <end position="70"/>
    </location>
</feature>
<feature type="transmembrane region" description="Helical" evidence="1">
    <location>
        <begin position="118"/>
        <end position="136"/>
    </location>
</feature>